<dbReference type="CDD" id="cd01392">
    <property type="entry name" value="HTH_LacI"/>
    <property type="match status" value="1"/>
</dbReference>
<dbReference type="Pfam" id="PF13377">
    <property type="entry name" value="Peripla_BP_3"/>
    <property type="match status" value="1"/>
</dbReference>
<dbReference type="Pfam" id="PF00356">
    <property type="entry name" value="LacI"/>
    <property type="match status" value="1"/>
</dbReference>
<evidence type="ECO:0000256" key="1">
    <source>
        <dbReference type="ARBA" id="ARBA00023015"/>
    </source>
</evidence>
<keyword evidence="1" id="KW-0805">Transcription regulation</keyword>
<sequence>MKKRVTIHDIARIAGVSPATVSRVLSKSSYPVSSDMRKKIERLAEEHDYIPNMVGKQLKTHKNMTIGVIVPTISNPFYSSVVLGIEEMARRNNYHVFLCNSLQNPKQEDEYLEKLFENQVKGVVLSSISFNRALLTRLIKLGLKVIAIDQPIDLQDVFQIKFDYRKGGYMATQYLLDKGHRRIAFITAPLDRPSRQSIFDGYRDALQDAGIAVEERLVNVSEPAEGDETRGEFENGKLLTRRLFDLDELPTAVFACNDMTALGVINELTAHGVKIPEQMSVVGFDNIDFSQMIAPPLTTIHQPSYEMGKLAYNMLMELMGGGQAEIDIVLQPKLIERSTVAVKK</sequence>
<dbReference type="SUPFAM" id="SSF47413">
    <property type="entry name" value="lambda repressor-like DNA-binding domains"/>
    <property type="match status" value="1"/>
</dbReference>
<dbReference type="SMART" id="SM00354">
    <property type="entry name" value="HTH_LACI"/>
    <property type="match status" value="1"/>
</dbReference>
<dbReference type="InterPro" id="IPR010982">
    <property type="entry name" value="Lambda_DNA-bd_dom_sf"/>
</dbReference>
<keyword evidence="3" id="KW-0804">Transcription</keyword>
<dbReference type="Gene3D" id="3.40.50.2300">
    <property type="match status" value="2"/>
</dbReference>
<keyword evidence="2" id="KW-0238">DNA-binding</keyword>
<evidence type="ECO:0000313" key="5">
    <source>
        <dbReference type="EMBL" id="UQZ83697.1"/>
    </source>
</evidence>
<dbReference type="CDD" id="cd06267">
    <property type="entry name" value="PBP1_LacI_sugar_binding-like"/>
    <property type="match status" value="1"/>
</dbReference>
<dbReference type="InterPro" id="IPR028082">
    <property type="entry name" value="Peripla_BP_I"/>
</dbReference>
<name>A0ABY4RMJ0_9BACL</name>
<gene>
    <name evidence="5" type="primary">ccpA_8</name>
    <name evidence="5" type="ORF">SK3146_02904</name>
</gene>
<dbReference type="Gene3D" id="1.10.260.40">
    <property type="entry name" value="lambda repressor-like DNA-binding domains"/>
    <property type="match status" value="1"/>
</dbReference>
<dbReference type="RefSeq" id="WP_249865691.1">
    <property type="nucleotide sequence ID" value="NZ_CP027059.1"/>
</dbReference>
<organism evidence="5 6">
    <name type="scientific">Paenibacillus konkukensis</name>
    <dbReference type="NCBI Taxonomy" id="2020716"/>
    <lineage>
        <taxon>Bacteria</taxon>
        <taxon>Bacillati</taxon>
        <taxon>Bacillota</taxon>
        <taxon>Bacilli</taxon>
        <taxon>Bacillales</taxon>
        <taxon>Paenibacillaceae</taxon>
        <taxon>Paenibacillus</taxon>
    </lineage>
</organism>
<dbReference type="PANTHER" id="PTHR30146:SF109">
    <property type="entry name" value="HTH-TYPE TRANSCRIPTIONAL REGULATOR GALS"/>
    <property type="match status" value="1"/>
</dbReference>
<evidence type="ECO:0000259" key="4">
    <source>
        <dbReference type="PROSITE" id="PS50932"/>
    </source>
</evidence>
<dbReference type="PANTHER" id="PTHR30146">
    <property type="entry name" value="LACI-RELATED TRANSCRIPTIONAL REPRESSOR"/>
    <property type="match status" value="1"/>
</dbReference>
<reference evidence="5" key="2">
    <citation type="journal article" date="2021" name="J Anim Sci Technol">
        <title>Complete genome sequence of Paenibacillus konkukensis sp. nov. SK3146 as a potential probiotic strain.</title>
        <authorList>
            <person name="Jung H.I."/>
            <person name="Park S."/>
            <person name="Niu K.M."/>
            <person name="Lee S.W."/>
            <person name="Kothari D."/>
            <person name="Yi K.J."/>
            <person name="Kim S.K."/>
        </authorList>
    </citation>
    <scope>NUCLEOTIDE SEQUENCE</scope>
    <source>
        <strain evidence="5">SK3146</strain>
    </source>
</reference>
<dbReference type="Proteomes" id="UP001057134">
    <property type="component" value="Chromosome"/>
</dbReference>
<dbReference type="InterPro" id="IPR000843">
    <property type="entry name" value="HTH_LacI"/>
</dbReference>
<evidence type="ECO:0000256" key="3">
    <source>
        <dbReference type="ARBA" id="ARBA00023163"/>
    </source>
</evidence>
<evidence type="ECO:0000313" key="6">
    <source>
        <dbReference type="Proteomes" id="UP001057134"/>
    </source>
</evidence>
<keyword evidence="6" id="KW-1185">Reference proteome</keyword>
<proteinExistence type="predicted"/>
<dbReference type="InterPro" id="IPR046335">
    <property type="entry name" value="LacI/GalR-like_sensor"/>
</dbReference>
<dbReference type="PRINTS" id="PR00036">
    <property type="entry name" value="HTHLACI"/>
</dbReference>
<dbReference type="SUPFAM" id="SSF53822">
    <property type="entry name" value="Periplasmic binding protein-like I"/>
    <property type="match status" value="1"/>
</dbReference>
<dbReference type="EMBL" id="CP027059">
    <property type="protein sequence ID" value="UQZ83697.1"/>
    <property type="molecule type" value="Genomic_DNA"/>
</dbReference>
<protein>
    <submittedName>
        <fullName evidence="5">Catabolite control protein A</fullName>
    </submittedName>
</protein>
<reference evidence="5" key="1">
    <citation type="submission" date="2018-02" db="EMBL/GenBank/DDBJ databases">
        <authorList>
            <person name="Kim S.-K."/>
            <person name="Jung H.-I."/>
            <person name="Lee S.-W."/>
        </authorList>
    </citation>
    <scope>NUCLEOTIDE SEQUENCE</scope>
    <source>
        <strain evidence="5">SK3146</strain>
    </source>
</reference>
<dbReference type="PROSITE" id="PS50932">
    <property type="entry name" value="HTH_LACI_2"/>
    <property type="match status" value="1"/>
</dbReference>
<accession>A0ABY4RMJ0</accession>
<dbReference type="PROSITE" id="PS00356">
    <property type="entry name" value="HTH_LACI_1"/>
    <property type="match status" value="1"/>
</dbReference>
<feature type="domain" description="HTH lacI-type" evidence="4">
    <location>
        <begin position="5"/>
        <end position="60"/>
    </location>
</feature>
<evidence type="ECO:0000256" key="2">
    <source>
        <dbReference type="ARBA" id="ARBA00023125"/>
    </source>
</evidence>